<keyword evidence="3" id="KW-0233">DNA recombination</keyword>
<protein>
    <submittedName>
        <fullName evidence="5">Integrase</fullName>
    </submittedName>
</protein>
<keyword evidence="2" id="KW-0229">DNA integration</keyword>
<evidence type="ECO:0000313" key="5">
    <source>
        <dbReference type="EMBL" id="GHO55987.1"/>
    </source>
</evidence>
<evidence type="ECO:0000259" key="4">
    <source>
        <dbReference type="PROSITE" id="PS51898"/>
    </source>
</evidence>
<dbReference type="EMBL" id="BNJG01000002">
    <property type="protein sequence ID" value="GHO55987.1"/>
    <property type="molecule type" value="Genomic_DNA"/>
</dbReference>
<evidence type="ECO:0000256" key="1">
    <source>
        <dbReference type="ARBA" id="ARBA00004496"/>
    </source>
</evidence>
<dbReference type="PANTHER" id="PTHR30349">
    <property type="entry name" value="PHAGE INTEGRASE-RELATED"/>
    <property type="match status" value="1"/>
</dbReference>
<organism evidence="5 6">
    <name type="scientific">Ktedonobacter robiniae</name>
    <dbReference type="NCBI Taxonomy" id="2778365"/>
    <lineage>
        <taxon>Bacteria</taxon>
        <taxon>Bacillati</taxon>
        <taxon>Chloroflexota</taxon>
        <taxon>Ktedonobacteria</taxon>
        <taxon>Ktedonobacterales</taxon>
        <taxon>Ktedonobacteraceae</taxon>
        <taxon>Ktedonobacter</taxon>
    </lineage>
</organism>
<name>A0ABQ3UTI7_9CHLR</name>
<dbReference type="InterPro" id="IPR011010">
    <property type="entry name" value="DNA_brk_join_enz"/>
</dbReference>
<gene>
    <name evidence="5" type="ORF">KSB_44620</name>
</gene>
<dbReference type="Gene3D" id="1.10.443.10">
    <property type="entry name" value="Intergrase catalytic core"/>
    <property type="match status" value="1"/>
</dbReference>
<dbReference type="InterPro" id="IPR013762">
    <property type="entry name" value="Integrase-like_cat_sf"/>
</dbReference>
<keyword evidence="6" id="KW-1185">Reference proteome</keyword>
<sequence>MTQTPPKKKAKELAKLLRAERPDYPYLKSVFRALREELEIEVPRKEVKLPEVPTEEEICRFYQAVWNCRNFADMVLIKTLFYTGVRVSELVTIRLNEVDVERCQIRITQGKGNKDRQVPFPRLFRELLALHMEQMKVRGAVYLFEWVRKRRYTDRGVRKMLTRYAQAAGITRSMSPHKWRHFLFTWLKKEGIDDALIQPYSGHATRQSLEIYSRLSLADAQPSYNQAMEHFPIQ</sequence>
<reference evidence="5 6" key="1">
    <citation type="journal article" date="2021" name="Int. J. Syst. Evol. Microbiol.">
        <title>Reticulibacter mediterranei gen. nov., sp. nov., within the new family Reticulibacteraceae fam. nov., and Ktedonospora formicarum gen. nov., sp. nov., Ktedonobacter robiniae sp. nov., Dictyobacter formicarum sp. nov. and Dictyobacter arantiisoli sp. nov., belonging to the class Ktedonobacteria.</title>
        <authorList>
            <person name="Yabe S."/>
            <person name="Zheng Y."/>
            <person name="Wang C.M."/>
            <person name="Sakai Y."/>
            <person name="Abe K."/>
            <person name="Yokota A."/>
            <person name="Donadio S."/>
            <person name="Cavaletti L."/>
            <person name="Monciardini P."/>
        </authorList>
    </citation>
    <scope>NUCLEOTIDE SEQUENCE [LARGE SCALE GENOMIC DNA]</scope>
    <source>
        <strain evidence="5 6">SOSP1-30</strain>
    </source>
</reference>
<proteinExistence type="predicted"/>
<dbReference type="PANTHER" id="PTHR30349:SF77">
    <property type="entry name" value="TYROSINE RECOMBINASE XERC"/>
    <property type="match status" value="1"/>
</dbReference>
<evidence type="ECO:0000313" key="6">
    <source>
        <dbReference type="Proteomes" id="UP000654345"/>
    </source>
</evidence>
<comment type="caution">
    <text evidence="5">The sequence shown here is derived from an EMBL/GenBank/DDBJ whole genome shotgun (WGS) entry which is preliminary data.</text>
</comment>
<dbReference type="InterPro" id="IPR050090">
    <property type="entry name" value="Tyrosine_recombinase_XerCD"/>
</dbReference>
<dbReference type="Pfam" id="PF00589">
    <property type="entry name" value="Phage_integrase"/>
    <property type="match status" value="1"/>
</dbReference>
<evidence type="ECO:0000256" key="3">
    <source>
        <dbReference type="ARBA" id="ARBA00023172"/>
    </source>
</evidence>
<evidence type="ECO:0000256" key="2">
    <source>
        <dbReference type="ARBA" id="ARBA00022908"/>
    </source>
</evidence>
<dbReference type="InterPro" id="IPR002104">
    <property type="entry name" value="Integrase_catalytic"/>
</dbReference>
<accession>A0ABQ3UTI7</accession>
<dbReference type="RefSeq" id="WP_201372588.1">
    <property type="nucleotide sequence ID" value="NZ_BNJG01000002.1"/>
</dbReference>
<dbReference type="PROSITE" id="PS51898">
    <property type="entry name" value="TYR_RECOMBINASE"/>
    <property type="match status" value="1"/>
</dbReference>
<dbReference type="SUPFAM" id="SSF56349">
    <property type="entry name" value="DNA breaking-rejoining enzymes"/>
    <property type="match status" value="1"/>
</dbReference>
<dbReference type="Proteomes" id="UP000654345">
    <property type="component" value="Unassembled WGS sequence"/>
</dbReference>
<feature type="domain" description="Tyr recombinase" evidence="4">
    <location>
        <begin position="48"/>
        <end position="225"/>
    </location>
</feature>
<comment type="subcellular location">
    <subcellularLocation>
        <location evidence="1">Cytoplasm</location>
    </subcellularLocation>
</comment>